<dbReference type="SUPFAM" id="SSF55073">
    <property type="entry name" value="Nucleotide cyclase"/>
    <property type="match status" value="1"/>
</dbReference>
<dbReference type="FunFam" id="3.30.70.270:FF:000001">
    <property type="entry name" value="Diguanylate cyclase domain protein"/>
    <property type="match status" value="1"/>
</dbReference>
<dbReference type="GO" id="GO:0052621">
    <property type="term" value="F:diguanylate cyclase activity"/>
    <property type="evidence" value="ECO:0007669"/>
    <property type="project" value="UniProtKB-EC"/>
</dbReference>
<dbReference type="GO" id="GO:1902201">
    <property type="term" value="P:negative regulation of bacterial-type flagellum-dependent cell motility"/>
    <property type="evidence" value="ECO:0007669"/>
    <property type="project" value="TreeGrafter"/>
</dbReference>
<reference evidence="7 8" key="1">
    <citation type="submission" date="2020-08" db="EMBL/GenBank/DDBJ databases">
        <title>Genomic Encyclopedia of Type Strains, Phase IV (KMG-IV): sequencing the most valuable type-strain genomes for metagenomic binning, comparative biology and taxonomic classification.</title>
        <authorList>
            <person name="Goeker M."/>
        </authorList>
    </citation>
    <scope>NUCLEOTIDE SEQUENCE [LARGE SCALE GENOMIC DNA]</scope>
    <source>
        <strain evidence="7 8">DSM 26287</strain>
    </source>
</reference>
<feature type="transmembrane region" description="Helical" evidence="5">
    <location>
        <begin position="182"/>
        <end position="205"/>
    </location>
</feature>
<dbReference type="InterPro" id="IPR000160">
    <property type="entry name" value="GGDEF_dom"/>
</dbReference>
<accession>A0A7X0TT13</accession>
<proteinExistence type="predicted"/>
<evidence type="ECO:0000256" key="4">
    <source>
        <dbReference type="SAM" id="Coils"/>
    </source>
</evidence>
<evidence type="ECO:0000259" key="6">
    <source>
        <dbReference type="PROSITE" id="PS50887"/>
    </source>
</evidence>
<dbReference type="PANTHER" id="PTHR45138:SF9">
    <property type="entry name" value="DIGUANYLATE CYCLASE DGCM-RELATED"/>
    <property type="match status" value="1"/>
</dbReference>
<evidence type="ECO:0000313" key="7">
    <source>
        <dbReference type="EMBL" id="MBB6542610.1"/>
    </source>
</evidence>
<dbReference type="InterPro" id="IPR029787">
    <property type="entry name" value="Nucleotide_cyclase"/>
</dbReference>
<dbReference type="GO" id="GO:0005886">
    <property type="term" value="C:plasma membrane"/>
    <property type="evidence" value="ECO:0007669"/>
    <property type="project" value="TreeGrafter"/>
</dbReference>
<evidence type="ECO:0000313" key="8">
    <source>
        <dbReference type="Proteomes" id="UP000537141"/>
    </source>
</evidence>
<keyword evidence="8" id="KW-1185">Reference proteome</keyword>
<feature type="coiled-coil region" evidence="4">
    <location>
        <begin position="396"/>
        <end position="423"/>
    </location>
</feature>
<keyword evidence="5" id="KW-0472">Membrane</keyword>
<dbReference type="NCBIfam" id="TIGR00254">
    <property type="entry name" value="GGDEF"/>
    <property type="match status" value="1"/>
</dbReference>
<organism evidence="7 8">
    <name type="scientific">Thalassotalea piscium</name>
    <dbReference type="NCBI Taxonomy" id="1230533"/>
    <lineage>
        <taxon>Bacteria</taxon>
        <taxon>Pseudomonadati</taxon>
        <taxon>Pseudomonadota</taxon>
        <taxon>Gammaproteobacteria</taxon>
        <taxon>Alteromonadales</taxon>
        <taxon>Colwelliaceae</taxon>
        <taxon>Thalassotalea</taxon>
    </lineage>
</organism>
<keyword evidence="4" id="KW-0175">Coiled coil</keyword>
<dbReference type="CDD" id="cd01949">
    <property type="entry name" value="GGDEF"/>
    <property type="match status" value="1"/>
</dbReference>
<dbReference type="Pfam" id="PF07695">
    <property type="entry name" value="7TMR-DISM_7TM"/>
    <property type="match status" value="1"/>
</dbReference>
<dbReference type="Proteomes" id="UP000537141">
    <property type="component" value="Unassembled WGS sequence"/>
</dbReference>
<dbReference type="Gene3D" id="3.30.70.270">
    <property type="match status" value="1"/>
</dbReference>
<protein>
    <recommendedName>
        <fullName evidence="2">diguanylate cyclase</fullName>
        <ecNumber evidence="2">2.7.7.65</ecNumber>
    </recommendedName>
</protein>
<feature type="transmembrane region" description="Helical" evidence="5">
    <location>
        <begin position="250"/>
        <end position="269"/>
    </location>
</feature>
<keyword evidence="5" id="KW-1133">Transmembrane helix</keyword>
<evidence type="ECO:0000256" key="2">
    <source>
        <dbReference type="ARBA" id="ARBA00012528"/>
    </source>
</evidence>
<dbReference type="RefSeq" id="WP_184423434.1">
    <property type="nucleotide sequence ID" value="NZ_AP027362.1"/>
</dbReference>
<feature type="transmembrane region" description="Helical" evidence="5">
    <location>
        <begin position="217"/>
        <end position="238"/>
    </location>
</feature>
<dbReference type="EMBL" id="JACHHU010000006">
    <property type="protein sequence ID" value="MBB6542610.1"/>
    <property type="molecule type" value="Genomic_DNA"/>
</dbReference>
<dbReference type="Pfam" id="PF00990">
    <property type="entry name" value="GGDEF"/>
    <property type="match status" value="1"/>
</dbReference>
<comment type="cofactor">
    <cofactor evidence="1">
        <name>Mg(2+)</name>
        <dbReference type="ChEBI" id="CHEBI:18420"/>
    </cofactor>
</comment>
<dbReference type="PANTHER" id="PTHR45138">
    <property type="entry name" value="REGULATORY COMPONENTS OF SENSORY TRANSDUCTION SYSTEM"/>
    <property type="match status" value="1"/>
</dbReference>
<feature type="transmembrane region" description="Helical" evidence="5">
    <location>
        <begin position="303"/>
        <end position="329"/>
    </location>
</feature>
<dbReference type="PROSITE" id="PS50887">
    <property type="entry name" value="GGDEF"/>
    <property type="match status" value="1"/>
</dbReference>
<gene>
    <name evidence="7" type="ORF">HNQ55_001109</name>
</gene>
<dbReference type="EC" id="2.7.7.65" evidence="2"/>
<feature type="transmembrane region" description="Helical" evidence="5">
    <location>
        <begin position="154"/>
        <end position="175"/>
    </location>
</feature>
<dbReference type="GO" id="GO:0043709">
    <property type="term" value="P:cell adhesion involved in single-species biofilm formation"/>
    <property type="evidence" value="ECO:0007669"/>
    <property type="project" value="TreeGrafter"/>
</dbReference>
<name>A0A7X0TT13_9GAMM</name>
<dbReference type="InterPro" id="IPR050469">
    <property type="entry name" value="Diguanylate_Cyclase"/>
</dbReference>
<keyword evidence="5" id="KW-0812">Transmembrane</keyword>
<dbReference type="InterPro" id="IPR043128">
    <property type="entry name" value="Rev_trsase/Diguanyl_cyclase"/>
</dbReference>
<comment type="caution">
    <text evidence="7">The sequence shown here is derived from an EMBL/GenBank/DDBJ whole genome shotgun (WGS) entry which is preliminary data.</text>
</comment>
<comment type="catalytic activity">
    <reaction evidence="3">
        <text>2 GTP = 3',3'-c-di-GMP + 2 diphosphate</text>
        <dbReference type="Rhea" id="RHEA:24898"/>
        <dbReference type="ChEBI" id="CHEBI:33019"/>
        <dbReference type="ChEBI" id="CHEBI:37565"/>
        <dbReference type="ChEBI" id="CHEBI:58805"/>
        <dbReference type="EC" id="2.7.7.65"/>
    </reaction>
</comment>
<sequence length="596" mass="67582">MAATYDIVLNQEANVSSKYSVLASEYREASIHQVFNYPQQVWSQRQHPLNLRNGKNWLAIDITNTGDQDANFYIVVNNTMQLHSVKLYERGYGNTIKITPLTRHYNSLSSAHFRLSAKVTSRVFLTVTADGDATIQLNTLSPNQFVESLSLSQYITGIAIGGMFALALVMLMLFAANGSKSLVILFGYFTIQALSLSVLLGFNLYSVFPETPEFRGFELPLLTSFSAVFLIWFTRELFNLRLLAKRLDKVLKIIGWLLFLYLPLSMLLSLNTNLIICKLIDVVSACVLITVGLQLVRKNQRLALLFTIVILLALIFKLLNIVTISWYGFSTDLNTISFWLHGFLITFILSRQYYYQKLDSERAQKESLESAMTTRQAQDELLVLQQETQEQLELRVQERTLELNIALQELEDANRELAEKNTLDDLTGLFNRRHYDQKLLAEFRRSRRNLTPLSIVVIDIDLFKGVNDTYGHVAGDKCLVIIARLIKSVLRRSTDVGCRYGGEEFCLILPETDKDGATAIAEELRLAVKDQAFKLSNTGTTIALSVSCGISTYQQQNEISPEDLFVVADKALYQAKNQGRDQVVFFDLNMLKAEQE</sequence>
<dbReference type="InterPro" id="IPR011623">
    <property type="entry name" value="7TMR_DISM_rcpt_extracell_dom1"/>
</dbReference>
<evidence type="ECO:0000256" key="5">
    <source>
        <dbReference type="SAM" id="Phobius"/>
    </source>
</evidence>
<evidence type="ECO:0000256" key="3">
    <source>
        <dbReference type="ARBA" id="ARBA00034247"/>
    </source>
</evidence>
<feature type="transmembrane region" description="Helical" evidence="5">
    <location>
        <begin position="275"/>
        <end position="296"/>
    </location>
</feature>
<evidence type="ECO:0000256" key="1">
    <source>
        <dbReference type="ARBA" id="ARBA00001946"/>
    </source>
</evidence>
<feature type="transmembrane region" description="Helical" evidence="5">
    <location>
        <begin position="335"/>
        <end position="354"/>
    </location>
</feature>
<feature type="domain" description="GGDEF" evidence="6">
    <location>
        <begin position="451"/>
        <end position="588"/>
    </location>
</feature>
<dbReference type="AlphaFoldDB" id="A0A7X0TT13"/>
<dbReference type="SMART" id="SM00267">
    <property type="entry name" value="GGDEF"/>
    <property type="match status" value="1"/>
</dbReference>